<dbReference type="PANTHER" id="PTHR47495">
    <property type="entry name" value="ALDEHYDE DEHYDROGENASE"/>
    <property type="match status" value="1"/>
</dbReference>
<dbReference type="NCBIfam" id="TIGR01409">
    <property type="entry name" value="TAT_signal_seq"/>
    <property type="match status" value="1"/>
</dbReference>
<dbReference type="SUPFAM" id="SSF56003">
    <property type="entry name" value="Molybdenum cofactor-binding domain"/>
    <property type="match status" value="2"/>
</dbReference>
<dbReference type="Pfam" id="PF20256">
    <property type="entry name" value="MoCoBD_2"/>
    <property type="match status" value="2"/>
</dbReference>
<dbReference type="InterPro" id="IPR052516">
    <property type="entry name" value="N-heterocyclic_Hydroxylase"/>
</dbReference>
<dbReference type="InterPro" id="IPR019546">
    <property type="entry name" value="TAT_signal_bac_arc"/>
</dbReference>
<dbReference type="InterPro" id="IPR006311">
    <property type="entry name" value="TAT_signal"/>
</dbReference>
<dbReference type="PIRSF" id="PIRSF036389">
    <property type="entry name" value="IOR_B"/>
    <property type="match status" value="1"/>
</dbReference>
<protein>
    <submittedName>
        <fullName evidence="2">Xanthine dehydrogenase YagR molybdenum-binding subunit</fullName>
        <ecNumber evidence="2">1.17.1.4</ecNumber>
    </submittedName>
</protein>
<name>A0AA48M563_9ZZZZ</name>
<dbReference type="EMBL" id="OY288114">
    <property type="protein sequence ID" value="CAJ0891779.1"/>
    <property type="molecule type" value="Genomic_DNA"/>
</dbReference>
<feature type="domain" description="Aldehyde oxidase/xanthine dehydrogenase a/b hammerhead" evidence="1">
    <location>
        <begin position="221"/>
        <end position="299"/>
    </location>
</feature>
<dbReference type="InterPro" id="IPR008274">
    <property type="entry name" value="AldOxase/xan_DH_MoCoBD1"/>
</dbReference>
<dbReference type="EC" id="1.17.1.4" evidence="2"/>
<gene>
    <name evidence="2" type="primary">yagR</name>
    <name evidence="2" type="ORF">AMST5_04163</name>
</gene>
<dbReference type="InterPro" id="IPR012368">
    <property type="entry name" value="OxRdtase_Mopterin-bd_su_IorB"/>
</dbReference>
<evidence type="ECO:0000259" key="1">
    <source>
        <dbReference type="SMART" id="SM01008"/>
    </source>
</evidence>
<proteinExistence type="predicted"/>
<organism evidence="2">
    <name type="scientific">freshwater sediment metagenome</name>
    <dbReference type="NCBI Taxonomy" id="556182"/>
    <lineage>
        <taxon>unclassified sequences</taxon>
        <taxon>metagenomes</taxon>
        <taxon>ecological metagenomes</taxon>
    </lineage>
</organism>
<dbReference type="InterPro" id="IPR000674">
    <property type="entry name" value="Ald_Oxase/Xan_DH_a/b"/>
</dbReference>
<dbReference type="AlphaFoldDB" id="A0AA48M563"/>
<reference evidence="2" key="1">
    <citation type="submission" date="2023-07" db="EMBL/GenBank/DDBJ databases">
        <authorList>
            <person name="Pelsma A.J. K."/>
        </authorList>
    </citation>
    <scope>NUCLEOTIDE SEQUENCE</scope>
</reference>
<dbReference type="PANTHER" id="PTHR47495:SF2">
    <property type="entry name" value="ALDEHYDE DEHYDROGENASE"/>
    <property type="match status" value="1"/>
</dbReference>
<dbReference type="GO" id="GO:0004854">
    <property type="term" value="F:xanthine dehydrogenase activity"/>
    <property type="evidence" value="ECO:0007669"/>
    <property type="project" value="UniProtKB-EC"/>
</dbReference>
<dbReference type="PROSITE" id="PS51318">
    <property type="entry name" value="TAT"/>
    <property type="match status" value="1"/>
</dbReference>
<dbReference type="Gene3D" id="3.30.365.10">
    <property type="entry name" value="Aldehyde oxidase/xanthine dehydrogenase, molybdopterin binding domain"/>
    <property type="match status" value="4"/>
</dbReference>
<dbReference type="SMART" id="SM01008">
    <property type="entry name" value="Ald_Xan_dh_C"/>
    <property type="match status" value="1"/>
</dbReference>
<dbReference type="InterPro" id="IPR037165">
    <property type="entry name" value="AldOxase/xan_DH_Mopterin-bd_sf"/>
</dbReference>
<accession>A0AA48M563</accession>
<evidence type="ECO:0000313" key="2">
    <source>
        <dbReference type="EMBL" id="CAJ0891779.1"/>
    </source>
</evidence>
<dbReference type="InterPro" id="IPR046867">
    <property type="entry name" value="AldOxase/xan_DH_MoCoBD2"/>
</dbReference>
<keyword evidence="2" id="KW-0560">Oxidoreductase</keyword>
<dbReference type="Pfam" id="PF02738">
    <property type="entry name" value="MoCoBD_1"/>
    <property type="match status" value="1"/>
</dbReference>
<sequence length="739" mass="78130">MTPDRLPSSIGGTAESNVSRRTFLKTSAAIGGGLLLSVTTAKATSGADAANSGAFKPDAFIRIDRSGQVTLIIPQVEMGQGTYTSLPMLIAEELEVGLEHVRVEHAPADDGLYGNSLLGFQATGGSTSVRAFWEPLRRAGATARSMLVAAAAAGWQAPPNSCHAEGGEVIHAPTARRIAYGALVDVAATLPVPDKVPLKEPKDFKVIGTAAKRLDARDKVNGKAIYGIDVAVPGMKIAAVAASPVIGGRLARVDDRKASAVKGVRQIVRLDNAVAVIADHMWAAQKGLAALDIVWDEGENAHVSTADIVKRLVDAANGPAVVAKSEGDVARAMARAAKTVEAVYEAPFLAHATMEPINCTAHVRKDGCDVWVGTQVVTRARAAAAEVAGLPLEKVQIHNQLLGGGFGRRLDVDYVTQAVLIARQAGFPVKVIWSREEDIQHDVYRPYYYDRLAAGLDEKGLPIAWSHRVVGSSVEARWAPEAVVNGLDSDAVEGASGPYAIPNVLVDYVRQEPPSGLTTGWWRGVGLTHNAFMVEGFIDELAAATGNDPVAYRRMLLKESPRMTAALDLAAEKAGWHNPLPAGVGRGVSVMFGFETYIAQIAEVAVARDGRPRVRRVVCAVDCGRTVNPDTIRAQIEGGVIFGLTAALYGEITLEKGRVMQGNFDSYPMMRIDEAPAIEVHIINSDAAPGGVGEPGTSAIAPAVVNAIFAVTGKRLRRLPIKSEDLRSAQGDGTHPAPH</sequence>